<keyword evidence="3" id="KW-0472">Membrane</keyword>
<keyword evidence="3" id="KW-1133">Transmembrane helix</keyword>
<evidence type="ECO:0000256" key="2">
    <source>
        <dbReference type="SAM" id="MobiDB-lite"/>
    </source>
</evidence>
<evidence type="ECO:0000313" key="5">
    <source>
        <dbReference type="Proteomes" id="UP000486297"/>
    </source>
</evidence>
<keyword evidence="1" id="KW-0175">Coiled coil</keyword>
<dbReference type="Gene3D" id="3.40.1350.10">
    <property type="match status" value="1"/>
</dbReference>
<evidence type="ECO:0008006" key="6">
    <source>
        <dbReference type="Google" id="ProtNLM"/>
    </source>
</evidence>
<keyword evidence="5" id="KW-1185">Reference proteome</keyword>
<protein>
    <recommendedName>
        <fullName evidence="6">Restriction endonuclease type IV Mrr domain-containing protein</fullName>
    </recommendedName>
</protein>
<evidence type="ECO:0000256" key="1">
    <source>
        <dbReference type="SAM" id="Coils"/>
    </source>
</evidence>
<gene>
    <name evidence="4" type="ORF">GJU80_02320</name>
</gene>
<dbReference type="EMBL" id="WJXO01000001">
    <property type="protein sequence ID" value="MRN37361.1"/>
    <property type="molecule type" value="Genomic_DNA"/>
</dbReference>
<keyword evidence="3" id="KW-0812">Transmembrane</keyword>
<feature type="transmembrane region" description="Helical" evidence="3">
    <location>
        <begin position="6"/>
        <end position="24"/>
    </location>
</feature>
<proteinExistence type="predicted"/>
<feature type="compositionally biased region" description="Acidic residues" evidence="2">
    <location>
        <begin position="161"/>
        <end position="180"/>
    </location>
</feature>
<dbReference type="InterPro" id="IPR011856">
    <property type="entry name" value="tRNA_endonuc-like_dom_sf"/>
</dbReference>
<dbReference type="RefSeq" id="WP_095503544.1">
    <property type="nucleotide sequence ID" value="NZ_WJXO01000001.1"/>
</dbReference>
<sequence length="492" mass="55739">MDVILIIGLIVLLIVALAVILSWAERRKKAKLEAEKQLEQENALSRQAAKEKMQVAVVANHGDEPLETDQADISDNDLNKIKAAYAKFEKDVLAWETKLQVKSEFSGDEEALIRKEQLKYRMYFEEAFYEKHGNSITSQEWRQWTDAFSELLERHARLIAEEELPSEDDEEEDETVESVETETFNKTPSETPSQQMPSENHQAAEVEEVASNQAALAEAETLPAADQDVVEVETVASTTPQAAVAAAERNTPTTPLRAAVFPASFTAADEPRAEVDEDELKGRERELWEYANRRNLSKREAGDRYERYLGYLYERAGWRVEYYGLTEGVANSNRGIDLICEKDGITHFVQTKYWSNGVVAKTNVNNVIDRIVKNMQSIIDKRAIRGDVQAVLAAKPKLSEQVAAYAQEQGVLLLDDLTLQAYPLVKCHTGKRGSKKYFLPYLADKNPAKYEEIRQGAWEPYDLVRMDMANGDVYVHTIEEAENLGYKYSNRA</sequence>
<accession>A0A7X2GWN6</accession>
<reference evidence="4" key="1">
    <citation type="journal article" name="Emerg. Infect. Dis.">
        <title>Two cases of a newly characterized neisseria species.</title>
        <authorList>
            <person name="Mustapha M."/>
            <person name="Lemos A.P.S."/>
            <person name="Harrison L.H."/>
            <person name="Vantyne D."/>
            <person name="Sacchi C.T."/>
        </authorList>
    </citation>
    <scope>NUCLEOTIDE SEQUENCE</scope>
    <source>
        <strain evidence="4">N.95.16</strain>
    </source>
</reference>
<name>A0A7X2GWN6_9NEIS</name>
<evidence type="ECO:0000256" key="3">
    <source>
        <dbReference type="SAM" id="Phobius"/>
    </source>
</evidence>
<dbReference type="GO" id="GO:0003676">
    <property type="term" value="F:nucleic acid binding"/>
    <property type="evidence" value="ECO:0007669"/>
    <property type="project" value="InterPro"/>
</dbReference>
<evidence type="ECO:0000313" key="4">
    <source>
        <dbReference type="EMBL" id="MRN37361.1"/>
    </source>
</evidence>
<dbReference type="SUPFAM" id="SSF52980">
    <property type="entry name" value="Restriction endonuclease-like"/>
    <property type="match status" value="1"/>
</dbReference>
<feature type="coiled-coil region" evidence="1">
    <location>
        <begin position="21"/>
        <end position="51"/>
    </location>
</feature>
<comment type="caution">
    <text evidence="4">The sequence shown here is derived from an EMBL/GenBank/DDBJ whole genome shotgun (WGS) entry which is preliminary data.</text>
</comment>
<feature type="region of interest" description="Disordered" evidence="2">
    <location>
        <begin position="160"/>
        <end position="202"/>
    </location>
</feature>
<dbReference type="AlphaFoldDB" id="A0A7X2GWN6"/>
<dbReference type="Proteomes" id="UP000486297">
    <property type="component" value="Unassembled WGS sequence"/>
</dbReference>
<dbReference type="InterPro" id="IPR011335">
    <property type="entry name" value="Restrct_endonuc-II-like"/>
</dbReference>
<feature type="compositionally biased region" description="Polar residues" evidence="2">
    <location>
        <begin position="184"/>
        <end position="201"/>
    </location>
</feature>
<organism evidence="4 5">
    <name type="scientific">Neisseria brasiliensis</name>
    <dbReference type="NCBI Taxonomy" id="2666100"/>
    <lineage>
        <taxon>Bacteria</taxon>
        <taxon>Pseudomonadati</taxon>
        <taxon>Pseudomonadota</taxon>
        <taxon>Betaproteobacteria</taxon>
        <taxon>Neisseriales</taxon>
        <taxon>Neisseriaceae</taxon>
        <taxon>Neisseria</taxon>
    </lineage>
</organism>